<feature type="region of interest" description="Disordered" evidence="1">
    <location>
        <begin position="1"/>
        <end position="55"/>
    </location>
</feature>
<dbReference type="AlphaFoldDB" id="A0A3P7R9Q1"/>
<proteinExistence type="predicted"/>
<dbReference type="EMBL" id="UYRU01098720">
    <property type="protein sequence ID" value="VDN40472.1"/>
    <property type="molecule type" value="Genomic_DNA"/>
</dbReference>
<evidence type="ECO:0000313" key="2">
    <source>
        <dbReference type="EMBL" id="VDN40472.1"/>
    </source>
</evidence>
<feature type="compositionally biased region" description="Basic and acidic residues" evidence="1">
    <location>
        <begin position="13"/>
        <end position="23"/>
    </location>
</feature>
<evidence type="ECO:0000256" key="1">
    <source>
        <dbReference type="SAM" id="MobiDB-lite"/>
    </source>
</evidence>
<sequence length="155" mass="16745">MVSQVSTPVAPEYLEHQAKDERLTGPNEFSQLDRVQSEPSVDTAALGSDRFSPHVMNQQPLGSALYIEDSRMKIANSPDLSNASALGDSQSQTGIGLLPELSVMDIESQLNEFERNDIYRGSLPASHATPPMQLVDIVASPKSGSDVLSRTQMSS</sequence>
<keyword evidence="3" id="KW-1185">Reference proteome</keyword>
<gene>
    <name evidence="2" type="ORF">DILT_LOCUS18254</name>
</gene>
<organism evidence="2 3">
    <name type="scientific">Dibothriocephalus latus</name>
    <name type="common">Fish tapeworm</name>
    <name type="synonym">Diphyllobothrium latum</name>
    <dbReference type="NCBI Taxonomy" id="60516"/>
    <lineage>
        <taxon>Eukaryota</taxon>
        <taxon>Metazoa</taxon>
        <taxon>Spiralia</taxon>
        <taxon>Lophotrochozoa</taxon>
        <taxon>Platyhelminthes</taxon>
        <taxon>Cestoda</taxon>
        <taxon>Eucestoda</taxon>
        <taxon>Diphyllobothriidea</taxon>
        <taxon>Diphyllobothriidae</taxon>
        <taxon>Dibothriocephalus</taxon>
    </lineage>
</organism>
<reference evidence="2 3" key="1">
    <citation type="submission" date="2018-11" db="EMBL/GenBank/DDBJ databases">
        <authorList>
            <consortium name="Pathogen Informatics"/>
        </authorList>
    </citation>
    <scope>NUCLEOTIDE SEQUENCE [LARGE SCALE GENOMIC DNA]</scope>
</reference>
<name>A0A3P7R9Q1_DIBLA</name>
<feature type="non-terminal residue" evidence="2">
    <location>
        <position position="155"/>
    </location>
</feature>
<dbReference type="Proteomes" id="UP000281553">
    <property type="component" value="Unassembled WGS sequence"/>
</dbReference>
<protein>
    <submittedName>
        <fullName evidence="2">Uncharacterized protein</fullName>
    </submittedName>
</protein>
<feature type="compositionally biased region" description="Polar residues" evidence="1">
    <location>
        <begin position="27"/>
        <end position="40"/>
    </location>
</feature>
<accession>A0A3P7R9Q1</accession>
<evidence type="ECO:0000313" key="3">
    <source>
        <dbReference type="Proteomes" id="UP000281553"/>
    </source>
</evidence>